<dbReference type="InterPro" id="IPR001138">
    <property type="entry name" value="Zn2Cys6_DnaBD"/>
</dbReference>
<evidence type="ECO:0000256" key="5">
    <source>
        <dbReference type="ARBA" id="ARBA00023163"/>
    </source>
</evidence>
<keyword evidence="3" id="KW-0805">Transcription regulation</keyword>
<keyword evidence="1" id="KW-0479">Metal-binding</keyword>
<keyword evidence="4" id="KW-0238">DNA-binding</keyword>
<dbReference type="PANTHER" id="PTHR47660">
    <property type="entry name" value="TRANSCRIPTION FACTOR WITH C2H2 AND ZN(2)-CYS(6) DNA BINDING DOMAIN (EUROFUNG)-RELATED-RELATED"/>
    <property type="match status" value="1"/>
</dbReference>
<feature type="domain" description="Zn(2)-C6 fungal-type" evidence="8">
    <location>
        <begin position="13"/>
        <end position="43"/>
    </location>
</feature>
<evidence type="ECO:0000256" key="3">
    <source>
        <dbReference type="ARBA" id="ARBA00023015"/>
    </source>
</evidence>
<dbReference type="InterPro" id="IPR007219">
    <property type="entry name" value="XnlR_reg_dom"/>
</dbReference>
<dbReference type="GO" id="GO:0006351">
    <property type="term" value="P:DNA-templated transcription"/>
    <property type="evidence" value="ECO:0007669"/>
    <property type="project" value="InterPro"/>
</dbReference>
<dbReference type="PROSITE" id="PS50048">
    <property type="entry name" value="ZN2_CY6_FUNGAL_2"/>
    <property type="match status" value="1"/>
</dbReference>
<keyword evidence="5" id="KW-0804">Transcription</keyword>
<dbReference type="EMBL" id="CAJVPD010000266">
    <property type="protein sequence ID" value="CAG8410738.1"/>
    <property type="molecule type" value="Genomic_DNA"/>
</dbReference>
<dbReference type="SMART" id="SM00066">
    <property type="entry name" value="GAL4"/>
    <property type="match status" value="1"/>
</dbReference>
<dbReference type="AlphaFoldDB" id="A0A9W4NV45"/>
<dbReference type="SUPFAM" id="SSF57701">
    <property type="entry name" value="Zn2/Cys6 DNA-binding domain"/>
    <property type="match status" value="1"/>
</dbReference>
<evidence type="ECO:0000313" key="9">
    <source>
        <dbReference type="EMBL" id="CAG8410738.1"/>
    </source>
</evidence>
<dbReference type="OrthoDB" id="2582433at2759"/>
<feature type="region of interest" description="Disordered" evidence="7">
    <location>
        <begin position="50"/>
        <end position="83"/>
    </location>
</feature>
<dbReference type="Proteomes" id="UP001152592">
    <property type="component" value="Unassembled WGS sequence"/>
</dbReference>
<gene>
    <name evidence="9" type="ORF">PSALAMII_LOCUS8665</name>
</gene>
<dbReference type="PANTHER" id="PTHR47660:SF3">
    <property type="entry name" value="FINGER DOMAIN PROTEIN, PUTATIVE (AFU_ORTHOLOGUE AFUA_4G03310)-RELATED"/>
    <property type="match status" value="1"/>
</dbReference>
<keyword evidence="2" id="KW-0862">Zinc</keyword>
<keyword evidence="6" id="KW-0539">Nucleus</keyword>
<dbReference type="Pfam" id="PF00172">
    <property type="entry name" value="Zn_clus"/>
    <property type="match status" value="1"/>
</dbReference>
<proteinExistence type="predicted"/>
<evidence type="ECO:0000256" key="1">
    <source>
        <dbReference type="ARBA" id="ARBA00022723"/>
    </source>
</evidence>
<dbReference type="Pfam" id="PF04082">
    <property type="entry name" value="Fungal_trans"/>
    <property type="match status" value="1"/>
</dbReference>
<evidence type="ECO:0000256" key="4">
    <source>
        <dbReference type="ARBA" id="ARBA00023125"/>
    </source>
</evidence>
<organism evidence="9 10">
    <name type="scientific">Penicillium salamii</name>
    <dbReference type="NCBI Taxonomy" id="1612424"/>
    <lineage>
        <taxon>Eukaryota</taxon>
        <taxon>Fungi</taxon>
        <taxon>Dikarya</taxon>
        <taxon>Ascomycota</taxon>
        <taxon>Pezizomycotina</taxon>
        <taxon>Eurotiomycetes</taxon>
        <taxon>Eurotiomycetidae</taxon>
        <taxon>Eurotiales</taxon>
        <taxon>Aspergillaceae</taxon>
        <taxon>Penicillium</taxon>
    </lineage>
</organism>
<dbReference type="GO" id="GO:0003677">
    <property type="term" value="F:DNA binding"/>
    <property type="evidence" value="ECO:0007669"/>
    <property type="project" value="UniProtKB-KW"/>
</dbReference>
<feature type="compositionally biased region" description="Polar residues" evidence="7">
    <location>
        <begin position="74"/>
        <end position="83"/>
    </location>
</feature>
<reference evidence="9" key="1">
    <citation type="submission" date="2021-07" db="EMBL/GenBank/DDBJ databases">
        <authorList>
            <person name="Branca A.L. A."/>
        </authorList>
    </citation>
    <scope>NUCLEOTIDE SEQUENCE</scope>
</reference>
<dbReference type="InterPro" id="IPR036864">
    <property type="entry name" value="Zn2-C6_fun-type_DNA-bd_sf"/>
</dbReference>
<protein>
    <recommendedName>
        <fullName evidence="8">Zn(2)-C6 fungal-type domain-containing protein</fullName>
    </recommendedName>
</protein>
<name>A0A9W4NV45_9EURO</name>
<evidence type="ECO:0000256" key="6">
    <source>
        <dbReference type="ARBA" id="ARBA00023242"/>
    </source>
</evidence>
<dbReference type="Gene3D" id="4.10.240.10">
    <property type="entry name" value="Zn(2)-C6 fungal-type DNA-binding domain"/>
    <property type="match status" value="1"/>
</dbReference>
<dbReference type="GO" id="GO:0000981">
    <property type="term" value="F:DNA-binding transcription factor activity, RNA polymerase II-specific"/>
    <property type="evidence" value="ECO:0007669"/>
    <property type="project" value="InterPro"/>
</dbReference>
<dbReference type="GO" id="GO:0008270">
    <property type="term" value="F:zinc ion binding"/>
    <property type="evidence" value="ECO:0007669"/>
    <property type="project" value="InterPro"/>
</dbReference>
<dbReference type="CDD" id="cd00067">
    <property type="entry name" value="GAL4"/>
    <property type="match status" value="1"/>
</dbReference>
<feature type="compositionally biased region" description="Polar residues" evidence="7">
    <location>
        <begin position="54"/>
        <end position="64"/>
    </location>
</feature>
<evidence type="ECO:0000256" key="2">
    <source>
        <dbReference type="ARBA" id="ARBA00022833"/>
    </source>
</evidence>
<evidence type="ECO:0000313" key="10">
    <source>
        <dbReference type="Proteomes" id="UP001152592"/>
    </source>
</evidence>
<accession>A0A9W4NV45</accession>
<sequence>MKVSRYANSRQKSCLQCSRTKSRCDRKPDRCTRCSQRGLSCTYLGSDTPGETRLASTGNESTSPVVAPGAGASHVSSTSDFSVDSNGPNTALAAPIMDVRSILSSGPPAHAPGFSTVQVVGTTSAAAQQTDTLDFSHLNLICPLNVDDISNRWLKLYIPDDGEQVKEYPESVTRLIYRVLKSYAAVAARGRDALPFIHPTQMKTPDLHLATCLSLVRISANPLPGSEGTAATILQREMESITQSSDSYDDVSLLAAFQAYLIYTMVLFFRLNQGDKPLFRSAMMNLQQLACSSSRKGLICTADSTHIRPRWEEWIMTEAKRRTLYVMYLFDSTLSANEGLPTFLGSELQGLPAPSNKPLWQAENRAEWEKEFNILLAEWTEGVLNIDELWPIPSDIDNAGVLRRRTRVDQWLENLDEFGTMMFAVTSCTHHG</sequence>
<dbReference type="PROSITE" id="PS00463">
    <property type="entry name" value="ZN2_CY6_FUNGAL_1"/>
    <property type="match status" value="1"/>
</dbReference>
<evidence type="ECO:0000256" key="7">
    <source>
        <dbReference type="SAM" id="MobiDB-lite"/>
    </source>
</evidence>
<dbReference type="PRINTS" id="PR00755">
    <property type="entry name" value="AFLATOXINBRP"/>
</dbReference>
<comment type="caution">
    <text evidence="9">The sequence shown here is derived from an EMBL/GenBank/DDBJ whole genome shotgun (WGS) entry which is preliminary data.</text>
</comment>
<evidence type="ECO:0000259" key="8">
    <source>
        <dbReference type="PROSITE" id="PS50048"/>
    </source>
</evidence>